<dbReference type="InterPro" id="IPR013701">
    <property type="entry name" value="Lhr-like_DEAD/DEAH_assoc"/>
</dbReference>
<protein>
    <submittedName>
        <fullName evidence="12">DEAD/DEAH box helicase</fullName>
    </submittedName>
</protein>
<keyword evidence="5" id="KW-0067">ATP-binding</keyword>
<feature type="domain" description="Helicase C-terminal" evidence="11">
    <location>
        <begin position="290"/>
        <end position="441"/>
    </location>
</feature>
<dbReference type="Pfam" id="PF23235">
    <property type="entry name" value="WHD_3rd_Lhr"/>
    <property type="match status" value="1"/>
</dbReference>
<dbReference type="Pfam" id="PF00270">
    <property type="entry name" value="DEAD"/>
    <property type="match status" value="1"/>
</dbReference>
<dbReference type="Pfam" id="PF23234">
    <property type="entry name" value="WHD_4th_Lhr"/>
    <property type="match status" value="1"/>
</dbReference>
<dbReference type="Pfam" id="PF08494">
    <property type="entry name" value="DEAD_assoc"/>
    <property type="match status" value="1"/>
</dbReference>
<dbReference type="Pfam" id="PF23236">
    <property type="entry name" value="WHD_2nd_Lhr"/>
    <property type="match status" value="1"/>
</dbReference>
<evidence type="ECO:0000256" key="2">
    <source>
        <dbReference type="ARBA" id="ARBA00022763"/>
    </source>
</evidence>
<dbReference type="EMBL" id="RQYT01000020">
    <property type="protein sequence ID" value="RRD49230.1"/>
    <property type="molecule type" value="Genomic_DNA"/>
</dbReference>
<keyword evidence="3" id="KW-0378">Hydrolase</keyword>
<dbReference type="InterPro" id="IPR001650">
    <property type="entry name" value="Helicase_C-like"/>
</dbReference>
<dbReference type="Pfam" id="PF19306">
    <property type="entry name" value="WHD_Lhr"/>
    <property type="match status" value="1"/>
</dbReference>
<feature type="domain" description="Helicase ATP-binding" evidence="10">
    <location>
        <begin position="71"/>
        <end position="261"/>
    </location>
</feature>
<dbReference type="InterPro" id="IPR003593">
    <property type="entry name" value="AAA+_ATPase"/>
</dbReference>
<feature type="region of interest" description="Disordered" evidence="9">
    <location>
        <begin position="1203"/>
        <end position="1224"/>
    </location>
</feature>
<dbReference type="PROSITE" id="PS51192">
    <property type="entry name" value="HELICASE_ATP_BIND_1"/>
    <property type="match status" value="1"/>
</dbReference>
<comment type="caution">
    <text evidence="12">The sequence shown here is derived from an EMBL/GenBank/DDBJ whole genome shotgun (WGS) entry which is preliminary data.</text>
</comment>
<keyword evidence="7" id="KW-0234">DNA repair</keyword>
<keyword evidence="4 12" id="KW-0347">Helicase</keyword>
<dbReference type="PANTHER" id="PTHR47962">
    <property type="entry name" value="ATP-DEPENDENT HELICASE LHR-RELATED-RELATED"/>
    <property type="match status" value="1"/>
</dbReference>
<dbReference type="PANTHER" id="PTHR47962:SF5">
    <property type="entry name" value="ATP-DEPENDENT HELICASE LHR-RELATED"/>
    <property type="match status" value="1"/>
</dbReference>
<reference evidence="12 13" key="1">
    <citation type="submission" date="2018-11" db="EMBL/GenBank/DDBJ databases">
        <title>Genomes From Bacteria Associated with the Canine Oral Cavity: a Test Case for Automated Genome-Based Taxonomic Assignment.</title>
        <authorList>
            <person name="Coil D.A."/>
            <person name="Jospin G."/>
            <person name="Darling A.E."/>
            <person name="Wallis C."/>
            <person name="Davis I.J."/>
            <person name="Harris S."/>
            <person name="Eisen J.A."/>
            <person name="Holcombe L.J."/>
            <person name="O'Flynn C."/>
        </authorList>
    </citation>
    <scope>NUCLEOTIDE SEQUENCE [LARGE SCALE GENOMIC DNA]</scope>
    <source>
        <strain evidence="12 13">OH2822_COT-296</strain>
    </source>
</reference>
<dbReference type="PROSITE" id="PS51194">
    <property type="entry name" value="HELICASE_CTER"/>
    <property type="match status" value="1"/>
</dbReference>
<dbReference type="InterPro" id="IPR045628">
    <property type="entry name" value="Lhr_WH_dom"/>
</dbReference>
<dbReference type="Proteomes" id="UP000280935">
    <property type="component" value="Unassembled WGS sequence"/>
</dbReference>
<evidence type="ECO:0000259" key="11">
    <source>
        <dbReference type="PROSITE" id="PS51194"/>
    </source>
</evidence>
<dbReference type="CDD" id="cd17922">
    <property type="entry name" value="DEXHc_LHR-like"/>
    <property type="match status" value="1"/>
</dbReference>
<dbReference type="InterPro" id="IPR055369">
    <property type="entry name" value="WH2_Lhr"/>
</dbReference>
<evidence type="ECO:0000256" key="3">
    <source>
        <dbReference type="ARBA" id="ARBA00022801"/>
    </source>
</evidence>
<dbReference type="SUPFAM" id="SSF52540">
    <property type="entry name" value="P-loop containing nucleoside triphosphate hydrolases"/>
    <property type="match status" value="1"/>
</dbReference>
<keyword evidence="1" id="KW-0547">Nucleotide-binding</keyword>
<evidence type="ECO:0000313" key="13">
    <source>
        <dbReference type="Proteomes" id="UP000280935"/>
    </source>
</evidence>
<evidence type="ECO:0000313" key="12">
    <source>
        <dbReference type="EMBL" id="RRD49230.1"/>
    </source>
</evidence>
<evidence type="ECO:0000256" key="4">
    <source>
        <dbReference type="ARBA" id="ARBA00022806"/>
    </source>
</evidence>
<dbReference type="GO" id="GO:0016887">
    <property type="term" value="F:ATP hydrolysis activity"/>
    <property type="evidence" value="ECO:0007669"/>
    <property type="project" value="TreeGrafter"/>
</dbReference>
<evidence type="ECO:0000256" key="9">
    <source>
        <dbReference type="SAM" id="MobiDB-lite"/>
    </source>
</evidence>
<dbReference type="GO" id="GO:0005524">
    <property type="term" value="F:ATP binding"/>
    <property type="evidence" value="ECO:0007669"/>
    <property type="project" value="UniProtKB-KW"/>
</dbReference>
<evidence type="ECO:0000256" key="7">
    <source>
        <dbReference type="ARBA" id="ARBA00023204"/>
    </source>
</evidence>
<organism evidence="12 13">
    <name type="scientific">Arachnia propionica</name>
    <dbReference type="NCBI Taxonomy" id="1750"/>
    <lineage>
        <taxon>Bacteria</taxon>
        <taxon>Bacillati</taxon>
        <taxon>Actinomycetota</taxon>
        <taxon>Actinomycetes</taxon>
        <taxon>Propionibacteriales</taxon>
        <taxon>Propionibacteriaceae</taxon>
        <taxon>Arachnia</taxon>
    </lineage>
</organism>
<dbReference type="InterPro" id="IPR014001">
    <property type="entry name" value="Helicase_ATP-bd"/>
</dbReference>
<dbReference type="InterPro" id="IPR055367">
    <property type="entry name" value="WH4_Lhr"/>
</dbReference>
<keyword evidence="2" id="KW-0227">DNA damage</keyword>
<keyword evidence="8" id="KW-0413">Isomerase</keyword>
<evidence type="ECO:0000256" key="5">
    <source>
        <dbReference type="ARBA" id="ARBA00022840"/>
    </source>
</evidence>
<dbReference type="SMART" id="SM00487">
    <property type="entry name" value="DEXDc"/>
    <property type="match status" value="1"/>
</dbReference>
<evidence type="ECO:0000259" key="10">
    <source>
        <dbReference type="PROSITE" id="PS51192"/>
    </source>
</evidence>
<sequence>MFTLPIVRTGDRLCANCYISAIFSNHSATSLLCGCGEGRVMTQLPAGFSPITRSWFTSTFHAPTSVQQGAWQAIRSGDHTLVIAPTGSGKTLAAFLHWLDRLAFQPRTGTGTRVVYVSPLKALGVDVERNLAQPLAGLAEKAGLSEAPFQPVTVGVRSGDTSASERARLKRHPPDVLITTPESLYLMLTSSARETLRDVAAVIVDEIHAVAGTKRGSHLALSLERLDLLVGRDVQRIALSATVRPVDAIARFLGGDRDVTVVAPEATKDWDVAVRTAPLTDPWPTIHQRILDDVLAARSTLVFTNARRTAETLTGRLNELWAERGGDGFIARAHHGSVSKHLREEIEADLKQGRLRAVVATATLELGIDMGAVEQVIQVGAPPSVSSALQRVGRAGHQVGATSRGRIEVLHRGELAAAVVTTGDLLAGRIEQVHLPETPLDVLAQQTVAEAAAHPGTGLEVATWLRACRRSHPYRHLTQRSLDDVLTLLLGTYPSADFAELRARLTLRDGRLFPLRGAGRLALTSGGTIPDRGLYGVFLDDAEGPGRRVGELDEEMVHETRVGETFTLGASSWTVVAITRDQVRVVPAPPLSGRMPFWRSEEPSRPAELGRRIGELTRRVASGEDRLEVPWIDEATRAELLAHVRDQMSATGVVPDDGTVVVERCRDELGDWRVIVHCPLGRAVLTPWAVAMAAAIEECSGVDARPIVADDAIILRLPDGQLPQQFVDLVHVPPERIEDIVVERIATTGQFAARFRDAAARSLVLPRRIGRRMPLWQQRNRAAQLHQVARWHPRFPITVEAVRELLHDEWDLPALKDLLQNLAWGRHRVVEVVTASPSPFAASLLHRYAASFMYEGDLPVGDRGGAGLALDAESLEALGLGRDPSRILDDAVVERLWGELQHTLPGRRAQDLDELLDLPRRLGPLTRDELAARSDVPLPAELPPAWAEVELAGVTRIVARSDLPLFTGAPGEVPGRDPLVQLVDRFARTRPPFRVADLTASLGIEHGTAERLLDAEVSAGRLVRGRLGTGHGVHYCDAGVWQRLVERSLAEARAGVTPLPGRAYARFLLTEVHRIGSCDSVLEALGVLAGTVLPASLWETHLLPSRCPGYRPQDLDLLLAQGAAVIRVFGTGEDPPVAIVDVRDLDLLPPRPDPEDAAREFAAQLGDGIIPTDRADEAWAAAAAGTIAPGSMDPLRALLGAMPRVTPTPRPTRRRMARPLRPAPGSAALPGRWYAVRDEPTGAEVFLAQWLGLFGLVTRPVATGLPGGWSAVYRDLRQLEAQGVVDRGVFVEGLGPAQFAPPDFTQRTAPFREHGDPTAHLLAAQDPANPYGQSLAWPSHPSARPTRATGSLVVLSDGECLAHLGRGLRSLTLFQREGAASRVVSCLVAAVAEGRLKRFRIEEIDGERATAHPLHQEMRQSGARIHPQGLVIEP</sequence>
<dbReference type="GO" id="GO:0004386">
    <property type="term" value="F:helicase activity"/>
    <property type="evidence" value="ECO:0007669"/>
    <property type="project" value="UniProtKB-KW"/>
</dbReference>
<dbReference type="CDD" id="cd18796">
    <property type="entry name" value="SF2_C_LHR"/>
    <property type="match status" value="1"/>
</dbReference>
<dbReference type="InterPro" id="IPR011545">
    <property type="entry name" value="DEAD/DEAH_box_helicase_dom"/>
</dbReference>
<proteinExistence type="predicted"/>
<dbReference type="SMART" id="SM00490">
    <property type="entry name" value="HELICc"/>
    <property type="match status" value="1"/>
</dbReference>
<gene>
    <name evidence="12" type="ORF">EII35_09140</name>
</gene>
<dbReference type="SMART" id="SM00382">
    <property type="entry name" value="AAA"/>
    <property type="match status" value="1"/>
</dbReference>
<accession>A0A3P1WUZ2</accession>
<keyword evidence="6" id="KW-0238">DNA-binding</keyword>
<dbReference type="OrthoDB" id="9815222at2"/>
<name>A0A3P1WUZ2_9ACTN</name>
<dbReference type="InterPro" id="IPR027417">
    <property type="entry name" value="P-loop_NTPase"/>
</dbReference>
<dbReference type="Gene3D" id="3.40.50.300">
    <property type="entry name" value="P-loop containing nucleotide triphosphate hydrolases"/>
    <property type="match status" value="2"/>
</dbReference>
<evidence type="ECO:0000256" key="1">
    <source>
        <dbReference type="ARBA" id="ARBA00022741"/>
    </source>
</evidence>
<dbReference type="InterPro" id="IPR052511">
    <property type="entry name" value="ATP-dep_Helicase"/>
</dbReference>
<dbReference type="GO" id="GO:0006281">
    <property type="term" value="P:DNA repair"/>
    <property type="evidence" value="ECO:0007669"/>
    <property type="project" value="UniProtKB-KW"/>
</dbReference>
<evidence type="ECO:0000256" key="8">
    <source>
        <dbReference type="ARBA" id="ARBA00023235"/>
    </source>
</evidence>
<dbReference type="GO" id="GO:0003677">
    <property type="term" value="F:DNA binding"/>
    <property type="evidence" value="ECO:0007669"/>
    <property type="project" value="UniProtKB-KW"/>
</dbReference>
<dbReference type="Pfam" id="PF00271">
    <property type="entry name" value="Helicase_C"/>
    <property type="match status" value="1"/>
</dbReference>
<dbReference type="InterPro" id="IPR055368">
    <property type="entry name" value="WH3_Lhr"/>
</dbReference>
<evidence type="ECO:0000256" key="6">
    <source>
        <dbReference type="ARBA" id="ARBA00023125"/>
    </source>
</evidence>